<feature type="compositionally biased region" description="Low complexity" evidence="1">
    <location>
        <begin position="801"/>
        <end position="816"/>
    </location>
</feature>
<feature type="compositionally biased region" description="Polar residues" evidence="1">
    <location>
        <begin position="189"/>
        <end position="210"/>
    </location>
</feature>
<proteinExistence type="predicted"/>
<evidence type="ECO:0000313" key="2">
    <source>
        <dbReference type="EMBL" id="KAG5167220.1"/>
    </source>
</evidence>
<feature type="compositionally biased region" description="Low complexity" evidence="1">
    <location>
        <begin position="23"/>
        <end position="34"/>
    </location>
</feature>
<feature type="region of interest" description="Disordered" evidence="1">
    <location>
        <begin position="1"/>
        <end position="35"/>
    </location>
</feature>
<sequence length="816" mass="89709">MSAQNHDDNLAAANGGYDRDNGGDNFPATATATADNGDNFPAAAGGHIYDFPAAAGGYTDFPGDLAGNNIGDSSALDTSANGTAGSPRASFAPAPMDPSSFAVTGFEADDLDELVKSMVEAKLKESRKELEAQAAALQKREALLINGEIQTRLEMERQVQSLRNQLMAAERAATRSNAAAPRKKRKQQSRQSTLPDIQNTGPPAHNTRSMTAARGAVDSEPLPSNDASMTSVATPAMPATAPPSASACTPPASNLTPAMPAGAPLPAPPPASNLASTTPAPVYGTVATGHMYNTRSRQGTQEDISAHLSSAAKGELPRRNARSTRNNATERPKPPPAKPTVKEKKQPVKPAAQIYRFMAHEMPKDKGGLRDAMNLHIRILWGLENAKQTPAPPAPELLNSFYSRFSTEAQLMGAITQESAPRLVPTHLVQIGLAMSASKGRTARQARLVEEHMLSYMQACLSRVGLVRWCPDLRQTPYSLYNSACRIIALNTFRQALVSHTYIHLGPNLAYATDEGLLIKMFDHFVFHVMQERYQKELRNPGSVLQNLENTPLYNNRIRLAKARLDFLVQNGYRKRYRDLINPKATSDDEYDPVQKVWIIRRRPERSPAAEAFIRMLDVQREAYAIAKSPSSWKERRRVVPISGQPLTAFPAIPRGMPLDYFYSGFFNNLQPRLRYDCAVLKLSLLPLPLIHHSFDFEHPDVRLSDRAFNLKYKAVYEDYHIIRKEDIENDADDESESEEEGEGTGESDEDDMSVDEDEEDDDDDDDNDDDNDNDEDDDNNNENDEDNVNDNGEGVPLERVSVTSSPLSSVPATLV</sequence>
<dbReference type="AlphaFoldDB" id="A0A8H7XX32"/>
<name>A0A8H7XX32_PSICU</name>
<accession>A0A8H7XX32</accession>
<feature type="compositionally biased region" description="Low complexity" evidence="1">
    <location>
        <begin position="230"/>
        <end position="262"/>
    </location>
</feature>
<feature type="compositionally biased region" description="Low complexity" evidence="1">
    <location>
        <begin position="168"/>
        <end position="180"/>
    </location>
</feature>
<reference evidence="2" key="1">
    <citation type="submission" date="2021-02" db="EMBL/GenBank/DDBJ databases">
        <title>Psilocybe cubensis genome.</title>
        <authorList>
            <person name="Mckernan K.J."/>
            <person name="Crawford S."/>
            <person name="Trippe A."/>
            <person name="Kane L.T."/>
            <person name="Mclaughlin S."/>
        </authorList>
    </citation>
    <scope>NUCLEOTIDE SEQUENCE [LARGE SCALE GENOMIC DNA]</scope>
    <source>
        <strain evidence="2">MGC-MH-2018</strain>
    </source>
</reference>
<feature type="region of interest" description="Disordered" evidence="1">
    <location>
        <begin position="727"/>
        <end position="816"/>
    </location>
</feature>
<comment type="caution">
    <text evidence="2">The sequence shown here is derived from an EMBL/GenBank/DDBJ whole genome shotgun (WGS) entry which is preliminary data.</text>
</comment>
<organism evidence="2">
    <name type="scientific">Psilocybe cubensis</name>
    <name type="common">Psychedelic mushroom</name>
    <name type="synonym">Stropharia cubensis</name>
    <dbReference type="NCBI Taxonomy" id="181762"/>
    <lineage>
        <taxon>Eukaryota</taxon>
        <taxon>Fungi</taxon>
        <taxon>Dikarya</taxon>
        <taxon>Basidiomycota</taxon>
        <taxon>Agaricomycotina</taxon>
        <taxon>Agaricomycetes</taxon>
        <taxon>Agaricomycetidae</taxon>
        <taxon>Agaricales</taxon>
        <taxon>Agaricineae</taxon>
        <taxon>Strophariaceae</taxon>
        <taxon>Psilocybe</taxon>
    </lineage>
</organism>
<feature type="region of interest" description="Disordered" evidence="1">
    <location>
        <begin position="77"/>
        <end position="96"/>
    </location>
</feature>
<feature type="region of interest" description="Disordered" evidence="1">
    <location>
        <begin position="309"/>
        <end position="348"/>
    </location>
</feature>
<protein>
    <submittedName>
        <fullName evidence="2">Uncharacterized protein</fullName>
    </submittedName>
</protein>
<gene>
    <name evidence="2" type="ORF">JR316_007563</name>
</gene>
<feature type="compositionally biased region" description="Acidic residues" evidence="1">
    <location>
        <begin position="728"/>
        <end position="789"/>
    </location>
</feature>
<evidence type="ECO:0000256" key="1">
    <source>
        <dbReference type="SAM" id="MobiDB-lite"/>
    </source>
</evidence>
<dbReference type="EMBL" id="JAFIQS010000007">
    <property type="protein sequence ID" value="KAG5167220.1"/>
    <property type="molecule type" value="Genomic_DNA"/>
</dbReference>
<feature type="region of interest" description="Disordered" evidence="1">
    <location>
        <begin position="168"/>
        <end position="279"/>
    </location>
</feature>